<keyword evidence="5" id="KW-0808">Transferase</keyword>
<evidence type="ECO:0000313" key="18">
    <source>
        <dbReference type="Proteomes" id="UP001627284"/>
    </source>
</evidence>
<evidence type="ECO:0000313" key="17">
    <source>
        <dbReference type="EMBL" id="KAL3336183.1"/>
    </source>
</evidence>
<dbReference type="AlphaFoldDB" id="A0ABD2RWB9"/>
<dbReference type="PANTHER" id="PTHR14155">
    <property type="entry name" value="RING FINGER DOMAIN-CONTAINING"/>
    <property type="match status" value="1"/>
</dbReference>
<evidence type="ECO:0000256" key="1">
    <source>
        <dbReference type="ARBA" id="ARBA00000900"/>
    </source>
</evidence>
<evidence type="ECO:0000256" key="12">
    <source>
        <dbReference type="ARBA" id="ARBA00023136"/>
    </source>
</evidence>
<evidence type="ECO:0000256" key="4">
    <source>
        <dbReference type="ARBA" id="ARBA00012483"/>
    </source>
</evidence>
<evidence type="ECO:0000256" key="2">
    <source>
        <dbReference type="ARBA" id="ARBA00004167"/>
    </source>
</evidence>
<dbReference type="EC" id="2.3.2.27" evidence="4"/>
<feature type="transmembrane region" description="Helical" evidence="15">
    <location>
        <begin position="30"/>
        <end position="49"/>
    </location>
</feature>
<dbReference type="Proteomes" id="UP001627284">
    <property type="component" value="Unassembled WGS sequence"/>
</dbReference>
<dbReference type="Gene3D" id="3.30.40.10">
    <property type="entry name" value="Zinc/RING finger domain, C3HC4 (zinc finger)"/>
    <property type="match status" value="1"/>
</dbReference>
<keyword evidence="12 15" id="KW-0472">Membrane</keyword>
<keyword evidence="7" id="KW-0479">Metal-binding</keyword>
<evidence type="ECO:0000256" key="10">
    <source>
        <dbReference type="ARBA" id="ARBA00022833"/>
    </source>
</evidence>
<dbReference type="GO" id="GO:0061630">
    <property type="term" value="F:ubiquitin protein ligase activity"/>
    <property type="evidence" value="ECO:0007669"/>
    <property type="project" value="UniProtKB-EC"/>
</dbReference>
<evidence type="ECO:0000256" key="7">
    <source>
        <dbReference type="ARBA" id="ARBA00022723"/>
    </source>
</evidence>
<dbReference type="Pfam" id="PF13639">
    <property type="entry name" value="zf-RING_2"/>
    <property type="match status" value="1"/>
</dbReference>
<comment type="catalytic activity">
    <reaction evidence="1">
        <text>S-ubiquitinyl-[E2 ubiquitin-conjugating enzyme]-L-cysteine + [acceptor protein]-L-lysine = [E2 ubiquitin-conjugating enzyme]-L-cysteine + N(6)-ubiquitinyl-[acceptor protein]-L-lysine.</text>
        <dbReference type="EC" id="2.3.2.27"/>
    </reaction>
</comment>
<dbReference type="GO" id="GO:0016020">
    <property type="term" value="C:membrane"/>
    <property type="evidence" value="ECO:0007669"/>
    <property type="project" value="UniProtKB-SubCell"/>
</dbReference>
<sequence>MSLQDAQTSNWYFSDLKLITSHFQNHGLPIIFFFILVLVVAFFFFYFVCKFNFFSGEILSSPPDANAVLVQINKGLDEETIQKLPVFLFGETICKLDSVQRSDECSICLGLFGDDEMVKLLPYCEHVYHAQCIDKWLIGHSNCPLCRASLHLNSSITSSEVVA</sequence>
<evidence type="ECO:0000256" key="14">
    <source>
        <dbReference type="PROSITE-ProRule" id="PRU00175"/>
    </source>
</evidence>
<dbReference type="PROSITE" id="PS50089">
    <property type="entry name" value="ZF_RING_2"/>
    <property type="match status" value="1"/>
</dbReference>
<dbReference type="EMBL" id="JBJKTR010000018">
    <property type="protein sequence ID" value="KAL3336183.1"/>
    <property type="molecule type" value="Genomic_DNA"/>
</dbReference>
<keyword evidence="6 15" id="KW-0812">Transmembrane</keyword>
<dbReference type="SMART" id="SM00184">
    <property type="entry name" value="RING"/>
    <property type="match status" value="1"/>
</dbReference>
<evidence type="ECO:0000256" key="5">
    <source>
        <dbReference type="ARBA" id="ARBA00022679"/>
    </source>
</evidence>
<evidence type="ECO:0000259" key="16">
    <source>
        <dbReference type="PROSITE" id="PS50089"/>
    </source>
</evidence>
<comment type="pathway">
    <text evidence="3">Protein modification; protein ubiquitination.</text>
</comment>
<comment type="subcellular location">
    <subcellularLocation>
        <location evidence="2">Membrane</location>
        <topology evidence="2">Single-pass membrane protein</topology>
    </subcellularLocation>
</comment>
<keyword evidence="18" id="KW-1185">Reference proteome</keyword>
<evidence type="ECO:0000256" key="9">
    <source>
        <dbReference type="ARBA" id="ARBA00022786"/>
    </source>
</evidence>
<keyword evidence="11 15" id="KW-1133">Transmembrane helix</keyword>
<reference evidence="17 18" key="1">
    <citation type="submission" date="2024-05" db="EMBL/GenBank/DDBJ databases">
        <title>De novo assembly of an allotetraploid wild potato.</title>
        <authorList>
            <person name="Hosaka A.J."/>
        </authorList>
    </citation>
    <scope>NUCLEOTIDE SEQUENCE [LARGE SCALE GENOMIC DNA]</scope>
    <source>
        <tissue evidence="17">Young leaves</tissue>
    </source>
</reference>
<keyword evidence="8 14" id="KW-0863">Zinc-finger</keyword>
<evidence type="ECO:0000256" key="11">
    <source>
        <dbReference type="ARBA" id="ARBA00022989"/>
    </source>
</evidence>
<dbReference type="FunFam" id="3.30.40.10:FF:000187">
    <property type="entry name" value="E3 ubiquitin-protein ligase ATL6"/>
    <property type="match status" value="1"/>
</dbReference>
<dbReference type="InterPro" id="IPR013083">
    <property type="entry name" value="Znf_RING/FYVE/PHD"/>
</dbReference>
<dbReference type="PANTHER" id="PTHR14155:SF627">
    <property type="entry name" value="OS06G0192800 PROTEIN"/>
    <property type="match status" value="1"/>
</dbReference>
<evidence type="ECO:0000256" key="8">
    <source>
        <dbReference type="ARBA" id="ARBA00022771"/>
    </source>
</evidence>
<comment type="caution">
    <text evidence="17">The sequence shown here is derived from an EMBL/GenBank/DDBJ whole genome shotgun (WGS) entry which is preliminary data.</text>
</comment>
<gene>
    <name evidence="17" type="ORF">AABB24_032099</name>
</gene>
<evidence type="ECO:0000256" key="15">
    <source>
        <dbReference type="SAM" id="Phobius"/>
    </source>
</evidence>
<dbReference type="GO" id="GO:0008270">
    <property type="term" value="F:zinc ion binding"/>
    <property type="evidence" value="ECO:0007669"/>
    <property type="project" value="UniProtKB-KW"/>
</dbReference>
<feature type="domain" description="RING-type" evidence="16">
    <location>
        <begin position="105"/>
        <end position="147"/>
    </location>
</feature>
<organism evidence="17 18">
    <name type="scientific">Solanum stoloniferum</name>
    <dbReference type="NCBI Taxonomy" id="62892"/>
    <lineage>
        <taxon>Eukaryota</taxon>
        <taxon>Viridiplantae</taxon>
        <taxon>Streptophyta</taxon>
        <taxon>Embryophyta</taxon>
        <taxon>Tracheophyta</taxon>
        <taxon>Spermatophyta</taxon>
        <taxon>Magnoliopsida</taxon>
        <taxon>eudicotyledons</taxon>
        <taxon>Gunneridae</taxon>
        <taxon>Pentapetalae</taxon>
        <taxon>asterids</taxon>
        <taxon>lamiids</taxon>
        <taxon>Solanales</taxon>
        <taxon>Solanaceae</taxon>
        <taxon>Solanoideae</taxon>
        <taxon>Solaneae</taxon>
        <taxon>Solanum</taxon>
    </lineage>
</organism>
<dbReference type="InterPro" id="IPR053238">
    <property type="entry name" value="RING-H2_zinc_finger"/>
</dbReference>
<evidence type="ECO:0000256" key="13">
    <source>
        <dbReference type="ARBA" id="ARBA00024209"/>
    </source>
</evidence>
<protein>
    <recommendedName>
        <fullName evidence="4">RING-type E3 ubiquitin transferase</fullName>
        <ecNumber evidence="4">2.3.2.27</ecNumber>
    </recommendedName>
</protein>
<comment type="similarity">
    <text evidence="13">Belongs to the RING-type zinc finger family. ATL subfamily.</text>
</comment>
<keyword evidence="9" id="KW-0833">Ubl conjugation pathway</keyword>
<name>A0ABD2RWB9_9SOLN</name>
<dbReference type="InterPro" id="IPR001841">
    <property type="entry name" value="Znf_RING"/>
</dbReference>
<evidence type="ECO:0000256" key="3">
    <source>
        <dbReference type="ARBA" id="ARBA00004906"/>
    </source>
</evidence>
<accession>A0ABD2RWB9</accession>
<evidence type="ECO:0000256" key="6">
    <source>
        <dbReference type="ARBA" id="ARBA00022692"/>
    </source>
</evidence>
<keyword evidence="10" id="KW-0862">Zinc</keyword>
<proteinExistence type="inferred from homology"/>
<dbReference type="SUPFAM" id="SSF57850">
    <property type="entry name" value="RING/U-box"/>
    <property type="match status" value="1"/>
</dbReference>